<gene>
    <name evidence="2" type="ORF">BXZ70DRAFT_858789</name>
</gene>
<evidence type="ECO:0000256" key="1">
    <source>
        <dbReference type="SAM" id="Phobius"/>
    </source>
</evidence>
<feature type="transmembrane region" description="Helical" evidence="1">
    <location>
        <begin position="63"/>
        <end position="82"/>
    </location>
</feature>
<evidence type="ECO:0000313" key="2">
    <source>
        <dbReference type="EMBL" id="KAH8103358.1"/>
    </source>
</evidence>
<dbReference type="OrthoDB" id="2560085at2759"/>
<feature type="transmembrane region" description="Helical" evidence="1">
    <location>
        <begin position="103"/>
        <end position="124"/>
    </location>
</feature>
<protein>
    <submittedName>
        <fullName evidence="2">Uncharacterized protein</fullName>
    </submittedName>
</protein>
<name>A0A8K0USU5_9AGAR</name>
<keyword evidence="1" id="KW-0472">Membrane</keyword>
<keyword evidence="1" id="KW-1133">Transmembrane helix</keyword>
<dbReference type="AlphaFoldDB" id="A0A8K0USU5"/>
<dbReference type="EMBL" id="JAEVFJ010000007">
    <property type="protein sequence ID" value="KAH8103358.1"/>
    <property type="molecule type" value="Genomic_DNA"/>
</dbReference>
<feature type="transmembrane region" description="Helical" evidence="1">
    <location>
        <begin position="12"/>
        <end position="34"/>
    </location>
</feature>
<reference evidence="2" key="1">
    <citation type="journal article" date="2021" name="New Phytol.">
        <title>Evolutionary innovations through gain and loss of genes in the ectomycorrhizal Boletales.</title>
        <authorList>
            <person name="Wu G."/>
            <person name="Miyauchi S."/>
            <person name="Morin E."/>
            <person name="Kuo A."/>
            <person name="Drula E."/>
            <person name="Varga T."/>
            <person name="Kohler A."/>
            <person name="Feng B."/>
            <person name="Cao Y."/>
            <person name="Lipzen A."/>
            <person name="Daum C."/>
            <person name="Hundley H."/>
            <person name="Pangilinan J."/>
            <person name="Johnson J."/>
            <person name="Barry K."/>
            <person name="LaButti K."/>
            <person name="Ng V."/>
            <person name="Ahrendt S."/>
            <person name="Min B."/>
            <person name="Choi I.G."/>
            <person name="Park H."/>
            <person name="Plett J.M."/>
            <person name="Magnuson J."/>
            <person name="Spatafora J.W."/>
            <person name="Nagy L.G."/>
            <person name="Henrissat B."/>
            <person name="Grigoriev I.V."/>
            <person name="Yang Z.L."/>
            <person name="Xu J."/>
            <person name="Martin F.M."/>
        </authorList>
    </citation>
    <scope>NUCLEOTIDE SEQUENCE</scope>
    <source>
        <strain evidence="2">KKN 215</strain>
    </source>
</reference>
<evidence type="ECO:0000313" key="3">
    <source>
        <dbReference type="Proteomes" id="UP000813824"/>
    </source>
</evidence>
<dbReference type="Proteomes" id="UP000813824">
    <property type="component" value="Unassembled WGS sequence"/>
</dbReference>
<feature type="non-terminal residue" evidence="2">
    <location>
        <position position="190"/>
    </location>
</feature>
<feature type="transmembrane region" description="Helical" evidence="1">
    <location>
        <begin position="168"/>
        <end position="188"/>
    </location>
</feature>
<proteinExistence type="predicted"/>
<comment type="caution">
    <text evidence="2">The sequence shown here is derived from an EMBL/GenBank/DDBJ whole genome shotgun (WGS) entry which is preliminary data.</text>
</comment>
<accession>A0A8K0USU5</accession>
<keyword evidence="3" id="KW-1185">Reference proteome</keyword>
<organism evidence="2 3">
    <name type="scientific">Cristinia sonorae</name>
    <dbReference type="NCBI Taxonomy" id="1940300"/>
    <lineage>
        <taxon>Eukaryota</taxon>
        <taxon>Fungi</taxon>
        <taxon>Dikarya</taxon>
        <taxon>Basidiomycota</taxon>
        <taxon>Agaricomycotina</taxon>
        <taxon>Agaricomycetes</taxon>
        <taxon>Agaricomycetidae</taxon>
        <taxon>Agaricales</taxon>
        <taxon>Pleurotineae</taxon>
        <taxon>Stephanosporaceae</taxon>
        <taxon>Cristinia</taxon>
    </lineage>
</organism>
<sequence length="190" mass="20641">MSAAAPYRLPRLISLFLSFSFGVIGFAIGLNALIKSNNDKDRLRKSVPQGATVDINDNDVYESGVVVTVMSGLIALVSFFAMPSAILSHPRLRSSTMLHAQSGFLGFFTIFLFAALIPFTTFVANRSAKVTAFLGGVKVPDAVVKGIEKQLGATSVYKDIHYLRNTAILPWFAFLFGLTSTILTFLAARR</sequence>
<keyword evidence="1" id="KW-0812">Transmembrane</keyword>